<reference evidence="2" key="1">
    <citation type="submission" date="2023-10" db="EMBL/GenBank/DDBJ databases">
        <title>Genome assembly of Pristionchus species.</title>
        <authorList>
            <person name="Yoshida K."/>
            <person name="Sommer R.J."/>
        </authorList>
    </citation>
    <scope>NUCLEOTIDE SEQUENCE</scope>
    <source>
        <strain evidence="2">RS5133</strain>
    </source>
</reference>
<keyword evidence="1" id="KW-0472">Membrane</keyword>
<organism evidence="2 3">
    <name type="scientific">Pristionchus fissidentatus</name>
    <dbReference type="NCBI Taxonomy" id="1538716"/>
    <lineage>
        <taxon>Eukaryota</taxon>
        <taxon>Metazoa</taxon>
        <taxon>Ecdysozoa</taxon>
        <taxon>Nematoda</taxon>
        <taxon>Chromadorea</taxon>
        <taxon>Rhabditida</taxon>
        <taxon>Rhabditina</taxon>
        <taxon>Diplogasteromorpha</taxon>
        <taxon>Diplogasteroidea</taxon>
        <taxon>Neodiplogasteridae</taxon>
        <taxon>Pristionchus</taxon>
    </lineage>
</organism>
<feature type="transmembrane region" description="Helical" evidence="1">
    <location>
        <begin position="21"/>
        <end position="41"/>
    </location>
</feature>
<dbReference type="Proteomes" id="UP001432322">
    <property type="component" value="Unassembled WGS sequence"/>
</dbReference>
<evidence type="ECO:0000256" key="1">
    <source>
        <dbReference type="SAM" id="Phobius"/>
    </source>
</evidence>
<proteinExistence type="predicted"/>
<evidence type="ECO:0000313" key="3">
    <source>
        <dbReference type="Proteomes" id="UP001432322"/>
    </source>
</evidence>
<dbReference type="EMBL" id="BTSY01000002">
    <property type="protein sequence ID" value="GMT15558.1"/>
    <property type="molecule type" value="Genomic_DNA"/>
</dbReference>
<accession>A0AAV5V8M1</accession>
<dbReference type="AlphaFoldDB" id="A0AAV5V8M1"/>
<sequence>MSKKEDLRVVIKPNNPPSTLSFRDFIAILQCVLLLIVFFYFSTEQPNGIYSNFKVLRKTIFLYSFGEPVEVQQAIAFTLRNRFVANRKKFGGRDLTKICLYFWGNARLNELDIPEETEEEMNLWLKNLMDGKMYDFTNGSLYFKFPDDKGLQWKEKQETIKLGRIHFFTDSSDKERIS</sequence>
<evidence type="ECO:0008006" key="4">
    <source>
        <dbReference type="Google" id="ProtNLM"/>
    </source>
</evidence>
<keyword evidence="1" id="KW-0812">Transmembrane</keyword>
<gene>
    <name evidence="2" type="ORF">PFISCL1PPCAC_6855</name>
</gene>
<keyword evidence="3" id="KW-1185">Reference proteome</keyword>
<keyword evidence="1" id="KW-1133">Transmembrane helix</keyword>
<name>A0AAV5V8M1_9BILA</name>
<evidence type="ECO:0000313" key="2">
    <source>
        <dbReference type="EMBL" id="GMT15558.1"/>
    </source>
</evidence>
<comment type="caution">
    <text evidence="2">The sequence shown here is derived from an EMBL/GenBank/DDBJ whole genome shotgun (WGS) entry which is preliminary data.</text>
</comment>
<protein>
    <recommendedName>
        <fullName evidence="4">Cell wall hydrolase SleB domain-containing protein</fullName>
    </recommendedName>
</protein>